<keyword evidence="3" id="KW-1185">Reference proteome</keyword>
<dbReference type="PANTHER" id="PTHR31339:SF9">
    <property type="entry name" value="PLASMIN AND FIBRONECTIN-BINDING PROTEIN A"/>
    <property type="match status" value="1"/>
</dbReference>
<dbReference type="EMBL" id="CP113864">
    <property type="protein sequence ID" value="WAM31939.1"/>
    <property type="molecule type" value="Genomic_DNA"/>
</dbReference>
<dbReference type="RefSeq" id="WP_235374670.1">
    <property type="nucleotide sequence ID" value="NZ_CP113864.1"/>
</dbReference>
<organism evidence="2 3">
    <name type="scientific">Caldicellulosiruptor naganoensis</name>
    <dbReference type="NCBI Taxonomy" id="29324"/>
    <lineage>
        <taxon>Bacteria</taxon>
        <taxon>Bacillati</taxon>
        <taxon>Bacillota</taxon>
        <taxon>Bacillota incertae sedis</taxon>
        <taxon>Caldicellulosiruptorales</taxon>
        <taxon>Caldicellulosiruptoraceae</taxon>
        <taxon>Caldicellulosiruptor</taxon>
    </lineage>
</organism>
<name>A0ABY7BGJ8_9FIRM</name>
<feature type="domain" description="Rhamnogalacturonase A/B/Epimerase-like pectate lyase" evidence="1">
    <location>
        <begin position="5"/>
        <end position="58"/>
    </location>
</feature>
<dbReference type="PANTHER" id="PTHR31339">
    <property type="entry name" value="PECTIN LYASE-RELATED"/>
    <property type="match status" value="1"/>
</dbReference>
<evidence type="ECO:0000313" key="2">
    <source>
        <dbReference type="EMBL" id="WAM31939.1"/>
    </source>
</evidence>
<evidence type="ECO:0000259" key="1">
    <source>
        <dbReference type="Pfam" id="PF12708"/>
    </source>
</evidence>
<reference evidence="2" key="1">
    <citation type="submission" date="2022-12" db="EMBL/GenBank/DDBJ databases">
        <authorList>
            <person name="Bing R.G."/>
            <person name="Willard D.J."/>
            <person name="Manesh M.J.H."/>
            <person name="Laemthong T."/>
            <person name="Crosby J.R."/>
            <person name="Kelly R.M."/>
        </authorList>
    </citation>
    <scope>NUCLEOTIDE SEQUENCE</scope>
    <source>
        <strain evidence="2">DSM 8991</strain>
    </source>
</reference>
<evidence type="ECO:0000313" key="3">
    <source>
        <dbReference type="Proteomes" id="UP001164745"/>
    </source>
</evidence>
<dbReference type="InterPro" id="IPR011050">
    <property type="entry name" value="Pectin_lyase_fold/virulence"/>
</dbReference>
<dbReference type="Gene3D" id="2.160.20.10">
    <property type="entry name" value="Single-stranded right-handed beta-helix, Pectin lyase-like"/>
    <property type="match status" value="1"/>
</dbReference>
<dbReference type="InterPro" id="IPR024535">
    <property type="entry name" value="RHGA/B-epi-like_pectate_lyase"/>
</dbReference>
<accession>A0ABY7BGJ8</accession>
<protein>
    <recommendedName>
        <fullName evidence="1">Rhamnogalacturonase A/B/Epimerase-like pectate lyase domain-containing protein</fullName>
    </recommendedName>
</protein>
<gene>
    <name evidence="2" type="ORF">OTJ99_000424</name>
</gene>
<dbReference type="SUPFAM" id="SSF51126">
    <property type="entry name" value="Pectin lyase-like"/>
    <property type="match status" value="1"/>
</dbReference>
<sequence>MRIIVTDFGAKPDGVSFSTEAIQKAIDTCFENGCGVVVIPAGIYLSRPIRLKSNVTLYLERRRCCNQSNQQY</sequence>
<dbReference type="InterPro" id="IPR012334">
    <property type="entry name" value="Pectin_lyas_fold"/>
</dbReference>
<dbReference type="InterPro" id="IPR051801">
    <property type="entry name" value="GH28_Enzymes"/>
</dbReference>
<proteinExistence type="predicted"/>
<dbReference type="Proteomes" id="UP001164745">
    <property type="component" value="Chromosome"/>
</dbReference>
<dbReference type="Pfam" id="PF12708">
    <property type="entry name" value="Pect-lyase_RHGA_epim"/>
    <property type="match status" value="1"/>
</dbReference>